<evidence type="ECO:0008006" key="4">
    <source>
        <dbReference type="Google" id="ProtNLM"/>
    </source>
</evidence>
<feature type="signal peptide" evidence="2">
    <location>
        <begin position="1"/>
        <end position="23"/>
    </location>
</feature>
<gene>
    <name evidence="3" type="ORF">DPX39_060060900</name>
</gene>
<evidence type="ECO:0000256" key="2">
    <source>
        <dbReference type="SAM" id="SignalP"/>
    </source>
</evidence>
<reference evidence="3" key="1">
    <citation type="submission" date="2018-09" db="EMBL/GenBank/DDBJ databases">
        <title>whole genome sequence of T. equiperdum IVM-t1 strain.</title>
        <authorList>
            <person name="Suganuma K."/>
        </authorList>
    </citation>
    <scope>NUCLEOTIDE SEQUENCE [LARGE SCALE GENOMIC DNA]</scope>
    <source>
        <strain evidence="3">IVM-t1</strain>
    </source>
</reference>
<dbReference type="AlphaFoldDB" id="A0A3L6L5H7"/>
<protein>
    <recommendedName>
        <fullName evidence="4">Trypanosomal VSG domain containing protein</fullName>
    </recommendedName>
</protein>
<feature type="chain" id="PRO_5018333443" description="Trypanosomal VSG domain containing protein" evidence="2">
    <location>
        <begin position="24"/>
        <end position="174"/>
    </location>
</feature>
<name>A0A3L6L5H7_9TRYP</name>
<keyword evidence="2" id="KW-0732">Signal</keyword>
<feature type="region of interest" description="Disordered" evidence="1">
    <location>
        <begin position="154"/>
        <end position="174"/>
    </location>
</feature>
<organism evidence="3">
    <name type="scientific">Trypanosoma brucei equiperdum</name>
    <dbReference type="NCBI Taxonomy" id="630700"/>
    <lineage>
        <taxon>Eukaryota</taxon>
        <taxon>Discoba</taxon>
        <taxon>Euglenozoa</taxon>
        <taxon>Kinetoplastea</taxon>
        <taxon>Metakinetoplastina</taxon>
        <taxon>Trypanosomatida</taxon>
        <taxon>Trypanosomatidae</taxon>
        <taxon>Trypanosoma</taxon>
    </lineage>
</organism>
<dbReference type="Proteomes" id="UP000266743">
    <property type="component" value="Chromosome 6"/>
</dbReference>
<sequence>MSTNVVAILAIAVLQAIPAAVKSQKAQLTDVDNGCGVETYLTALDTELARRQEALNSGTNPLSKQRQTYAIAAAAEQDQENACLLAAIAAAAAAAAEGHQTKLRQALAALQVSRQAVARDLRDAAVAAALEQITFKVPDTPAYQHDGTTVSLRLQARQSKPQTATKRTLTNSIN</sequence>
<dbReference type="EMBL" id="QSBY01000006">
    <property type="protein sequence ID" value="RHW71913.1"/>
    <property type="molecule type" value="Genomic_DNA"/>
</dbReference>
<proteinExistence type="predicted"/>
<evidence type="ECO:0000256" key="1">
    <source>
        <dbReference type="SAM" id="MobiDB-lite"/>
    </source>
</evidence>
<comment type="caution">
    <text evidence="3">The sequence shown here is derived from an EMBL/GenBank/DDBJ whole genome shotgun (WGS) entry which is preliminary data.</text>
</comment>
<evidence type="ECO:0000313" key="3">
    <source>
        <dbReference type="EMBL" id="RHW71913.1"/>
    </source>
</evidence>
<accession>A0A3L6L5H7</accession>